<dbReference type="InterPro" id="IPR046825">
    <property type="entry name" value="PDH_C"/>
</dbReference>
<keyword evidence="4" id="KW-1185">Reference proteome</keyword>
<dbReference type="SUPFAM" id="SSF51735">
    <property type="entry name" value="NAD(P)-binding Rossmann-fold domains"/>
    <property type="match status" value="1"/>
</dbReference>
<dbReference type="GO" id="GO:0070403">
    <property type="term" value="F:NAD+ binding"/>
    <property type="evidence" value="ECO:0007669"/>
    <property type="project" value="InterPro"/>
</dbReference>
<gene>
    <name evidence="3" type="ORF">SAMN04487996_104435</name>
</gene>
<dbReference type="PANTHER" id="PTHR21363:SF0">
    <property type="entry name" value="PREPHENATE DEHYDROGENASE [NADP(+)]"/>
    <property type="match status" value="1"/>
</dbReference>
<evidence type="ECO:0000313" key="3">
    <source>
        <dbReference type="EMBL" id="SDE35639.1"/>
    </source>
</evidence>
<dbReference type="PANTHER" id="PTHR21363">
    <property type="entry name" value="PREPHENATE DEHYDROGENASE"/>
    <property type="match status" value="1"/>
</dbReference>
<dbReference type="InterPro" id="IPR003099">
    <property type="entry name" value="Prephen_DH"/>
</dbReference>
<name>A0A1G7C8J5_9BACT</name>
<keyword evidence="1" id="KW-0560">Oxidoreductase</keyword>
<dbReference type="OrthoDB" id="9802008at2"/>
<dbReference type="STRING" id="659014.SAMN04487996_104435"/>
<dbReference type="Gene3D" id="1.10.3660.10">
    <property type="entry name" value="6-phosphogluconate dehydrogenase C-terminal like domain"/>
    <property type="match status" value="1"/>
</dbReference>
<dbReference type="NCBIfam" id="NF006307">
    <property type="entry name" value="PRK08507.1"/>
    <property type="match status" value="1"/>
</dbReference>
<dbReference type="EMBL" id="FNAN01000004">
    <property type="protein sequence ID" value="SDE35639.1"/>
    <property type="molecule type" value="Genomic_DNA"/>
</dbReference>
<reference evidence="4" key="1">
    <citation type="submission" date="2016-10" db="EMBL/GenBank/DDBJ databases">
        <authorList>
            <person name="Varghese N."/>
            <person name="Submissions S."/>
        </authorList>
    </citation>
    <scope>NUCLEOTIDE SEQUENCE [LARGE SCALE GENOMIC DNA]</scope>
    <source>
        <strain evidence="4">DSM 25329</strain>
    </source>
</reference>
<feature type="domain" description="Prephenate/arogenate dehydrogenase" evidence="2">
    <location>
        <begin position="1"/>
        <end position="285"/>
    </location>
</feature>
<dbReference type="GO" id="GO:0004665">
    <property type="term" value="F:prephenate dehydrogenase (NADP+) activity"/>
    <property type="evidence" value="ECO:0007669"/>
    <property type="project" value="InterPro"/>
</dbReference>
<dbReference type="InterPro" id="IPR046826">
    <property type="entry name" value="PDH_N"/>
</dbReference>
<dbReference type="PROSITE" id="PS51176">
    <property type="entry name" value="PDH_ADH"/>
    <property type="match status" value="1"/>
</dbReference>
<evidence type="ECO:0000313" key="4">
    <source>
        <dbReference type="Proteomes" id="UP000198748"/>
    </source>
</evidence>
<organism evidence="3 4">
    <name type="scientific">Dyadobacter soli</name>
    <dbReference type="NCBI Taxonomy" id="659014"/>
    <lineage>
        <taxon>Bacteria</taxon>
        <taxon>Pseudomonadati</taxon>
        <taxon>Bacteroidota</taxon>
        <taxon>Cytophagia</taxon>
        <taxon>Cytophagales</taxon>
        <taxon>Spirosomataceae</taxon>
        <taxon>Dyadobacter</taxon>
    </lineage>
</organism>
<dbReference type="Pfam" id="PF20463">
    <property type="entry name" value="PDH_C"/>
    <property type="match status" value="1"/>
</dbReference>
<protein>
    <submittedName>
        <fullName evidence="3">Prephenate dehydrogenase</fullName>
    </submittedName>
</protein>
<dbReference type="InterPro" id="IPR050812">
    <property type="entry name" value="Preph/Arog_dehydrog"/>
</dbReference>
<dbReference type="FunFam" id="3.40.50.720:FF:000208">
    <property type="entry name" value="Prephenate dehydrogenase"/>
    <property type="match status" value="1"/>
</dbReference>
<proteinExistence type="predicted"/>
<accession>A0A1G7C8J5</accession>
<dbReference type="RefSeq" id="WP_090148418.1">
    <property type="nucleotide sequence ID" value="NZ_FNAN01000004.1"/>
</dbReference>
<dbReference type="GO" id="GO:0006571">
    <property type="term" value="P:tyrosine biosynthetic process"/>
    <property type="evidence" value="ECO:0007669"/>
    <property type="project" value="InterPro"/>
</dbReference>
<dbReference type="InterPro" id="IPR036291">
    <property type="entry name" value="NAD(P)-bd_dom_sf"/>
</dbReference>
<evidence type="ECO:0000256" key="1">
    <source>
        <dbReference type="ARBA" id="ARBA00023002"/>
    </source>
</evidence>
<evidence type="ECO:0000259" key="2">
    <source>
        <dbReference type="PROSITE" id="PS51176"/>
    </source>
</evidence>
<dbReference type="Gene3D" id="3.40.50.720">
    <property type="entry name" value="NAD(P)-binding Rossmann-like Domain"/>
    <property type="match status" value="1"/>
</dbReference>
<sequence>MIISIIGIGLLGGSFALGLREKYPHVKFVGVDNSSVNQKIALAKGIVDEILTLDEALQVSELNVLATPVDAITKLLPYMLDHLPDGRTITDLGSTKELICKLADKHPKRGQFVAAHPMAGTENSGPGAAFKELLIDKNVIICDKEKSNPDSLALVETFLRDVGMKIHYMQPVEHDLHLAYVSHLSHISSFALGMTVLDKERDERAIFDMASTGFSSTVRLAKSSPAMWAPIFDQNKKNVSKALGDYIELLKKFKEAIDGRDMDASLSYMARANDIGRVLAGIEKK</sequence>
<dbReference type="SUPFAM" id="SSF48179">
    <property type="entry name" value="6-phosphogluconate dehydrogenase C-terminal domain-like"/>
    <property type="match status" value="1"/>
</dbReference>
<dbReference type="GO" id="GO:0008977">
    <property type="term" value="F:prephenate dehydrogenase (NAD+) activity"/>
    <property type="evidence" value="ECO:0007669"/>
    <property type="project" value="InterPro"/>
</dbReference>
<dbReference type="Pfam" id="PF02153">
    <property type="entry name" value="PDH_N"/>
    <property type="match status" value="1"/>
</dbReference>
<dbReference type="AlphaFoldDB" id="A0A1G7C8J5"/>
<dbReference type="Proteomes" id="UP000198748">
    <property type="component" value="Unassembled WGS sequence"/>
</dbReference>
<dbReference type="InterPro" id="IPR008927">
    <property type="entry name" value="6-PGluconate_DH-like_C_sf"/>
</dbReference>